<evidence type="ECO:0000313" key="8">
    <source>
        <dbReference type="Proteomes" id="UP000070456"/>
    </source>
</evidence>
<dbReference type="PANTHER" id="PTHR21600:SF44">
    <property type="entry name" value="RIBOSOMAL LARGE SUBUNIT PSEUDOURIDINE SYNTHASE D"/>
    <property type="match status" value="1"/>
</dbReference>
<dbReference type="Proteomes" id="UP000070456">
    <property type="component" value="Unassembled WGS sequence"/>
</dbReference>
<feature type="domain" description="Pseudouridine synthase RsuA/RluA-like" evidence="6">
    <location>
        <begin position="91"/>
        <end position="242"/>
    </location>
</feature>
<dbReference type="InterPro" id="IPR006224">
    <property type="entry name" value="PsdUridine_synth_RluA-like_CS"/>
</dbReference>
<evidence type="ECO:0000256" key="1">
    <source>
        <dbReference type="ARBA" id="ARBA00000073"/>
    </source>
</evidence>
<sequence>MKHTNENRLEFVVDDRYEGKELKEILYGEMRLSSRLVRRLKRNQGILVNGNRITFHARLRKGDKVEVVMADEANQFEPENIPIAVVYEDIDLLIVNKQPGLVVHPTKGHPTGTMANALVYRMKYTGENFKIRFVNRLDRDTSGLVVIAKNPYAQQELSKQMQKNQVEKIYLAVAKGTMEEDHGTIDAPIGRPDPEDIMRKVYEGGQPSVTHYEVVRRLKDATVVRIKLETGRTHQIRVHMAHIGHPLIGDELYGYTDKELIGRQALHAGQLIFNQPRTKERIEVRAPIPQDIKTLIQKLS</sequence>
<dbReference type="SUPFAM" id="SSF55120">
    <property type="entry name" value="Pseudouridine synthase"/>
    <property type="match status" value="1"/>
</dbReference>
<accession>A0A140KZ60</accession>
<protein>
    <recommendedName>
        <fullName evidence="5">Pseudouridine synthase</fullName>
        <ecNumber evidence="5">5.4.99.-</ecNumber>
    </recommendedName>
</protein>
<dbReference type="Gene3D" id="3.30.2350.10">
    <property type="entry name" value="Pseudouridine synthase"/>
    <property type="match status" value="1"/>
</dbReference>
<feature type="active site" evidence="4">
    <location>
        <position position="138"/>
    </location>
</feature>
<evidence type="ECO:0000313" key="7">
    <source>
        <dbReference type="EMBL" id="KXG73585.1"/>
    </source>
</evidence>
<dbReference type="PANTHER" id="PTHR21600">
    <property type="entry name" value="MITOCHONDRIAL RNA PSEUDOURIDINE SYNTHASE"/>
    <property type="match status" value="1"/>
</dbReference>
<comment type="function">
    <text evidence="5">Responsible for synthesis of pseudouridine from uracil.</text>
</comment>
<organism evidence="7 8">
    <name type="scientific">Thermotalea metallivorans</name>
    <dbReference type="NCBI Taxonomy" id="520762"/>
    <lineage>
        <taxon>Bacteria</taxon>
        <taxon>Bacillati</taxon>
        <taxon>Bacillota</taxon>
        <taxon>Clostridia</taxon>
        <taxon>Peptostreptococcales</taxon>
        <taxon>Thermotaleaceae</taxon>
        <taxon>Thermotalea</taxon>
    </lineage>
</organism>
<dbReference type="STRING" id="520762.AN619_30710"/>
<dbReference type="InterPro" id="IPR006225">
    <property type="entry name" value="PsdUridine_synth_RluC/D"/>
</dbReference>
<dbReference type="NCBIfam" id="TIGR00005">
    <property type="entry name" value="rluA_subfam"/>
    <property type="match status" value="1"/>
</dbReference>
<keyword evidence="3 5" id="KW-0413">Isomerase</keyword>
<dbReference type="GO" id="GO:0140098">
    <property type="term" value="F:catalytic activity, acting on RNA"/>
    <property type="evidence" value="ECO:0007669"/>
    <property type="project" value="UniProtKB-ARBA"/>
</dbReference>
<proteinExistence type="inferred from homology"/>
<evidence type="ECO:0000256" key="5">
    <source>
        <dbReference type="RuleBase" id="RU362028"/>
    </source>
</evidence>
<evidence type="ECO:0000259" key="6">
    <source>
        <dbReference type="Pfam" id="PF00849"/>
    </source>
</evidence>
<dbReference type="GO" id="GO:0009982">
    <property type="term" value="F:pseudouridine synthase activity"/>
    <property type="evidence" value="ECO:0007669"/>
    <property type="project" value="InterPro"/>
</dbReference>
<dbReference type="InterPro" id="IPR050188">
    <property type="entry name" value="RluA_PseudoU_synthase"/>
</dbReference>
<dbReference type="GO" id="GO:0003723">
    <property type="term" value="F:RNA binding"/>
    <property type="evidence" value="ECO:0007669"/>
    <property type="project" value="InterPro"/>
</dbReference>
<gene>
    <name evidence="7" type="primary">rluD_2</name>
    <name evidence="7" type="ORF">AN619_30710</name>
</gene>
<dbReference type="Pfam" id="PF00849">
    <property type="entry name" value="PseudoU_synth_2"/>
    <property type="match status" value="1"/>
</dbReference>
<comment type="catalytic activity">
    <reaction evidence="1 5">
        <text>a uridine in RNA = a pseudouridine in RNA</text>
        <dbReference type="Rhea" id="RHEA:48348"/>
        <dbReference type="Rhea" id="RHEA-COMP:12068"/>
        <dbReference type="Rhea" id="RHEA-COMP:12069"/>
        <dbReference type="ChEBI" id="CHEBI:65314"/>
        <dbReference type="ChEBI" id="CHEBI:65315"/>
    </reaction>
</comment>
<dbReference type="CDD" id="cd02869">
    <property type="entry name" value="PseudoU_synth_RluA_like"/>
    <property type="match status" value="1"/>
</dbReference>
<reference evidence="7 8" key="1">
    <citation type="submission" date="2015-12" db="EMBL/GenBank/DDBJ databases">
        <title>Draft genome sequence of the thermoanaerobe Thermotalea metallivorans, an isolate from the runoff channel of the Great Artesian Basin, Australia.</title>
        <authorList>
            <person name="Patel B.K."/>
        </authorList>
    </citation>
    <scope>NUCLEOTIDE SEQUENCE [LARGE SCALE GENOMIC DNA]</scope>
    <source>
        <strain evidence="7 8">B2-1</strain>
    </source>
</reference>
<name>A0A140KZ60_9FIRM</name>
<dbReference type="AlphaFoldDB" id="A0A140KZ60"/>
<dbReference type="PATRIC" id="fig|520762.4.peg.3389"/>
<evidence type="ECO:0000256" key="2">
    <source>
        <dbReference type="ARBA" id="ARBA00010876"/>
    </source>
</evidence>
<dbReference type="PROSITE" id="PS01129">
    <property type="entry name" value="PSI_RLU"/>
    <property type="match status" value="1"/>
</dbReference>
<dbReference type="EC" id="5.4.99.-" evidence="5"/>
<dbReference type="InterPro" id="IPR006145">
    <property type="entry name" value="PsdUridine_synth_RsuA/RluA"/>
</dbReference>
<dbReference type="EMBL" id="LOEE01000107">
    <property type="protein sequence ID" value="KXG73585.1"/>
    <property type="molecule type" value="Genomic_DNA"/>
</dbReference>
<evidence type="ECO:0000256" key="3">
    <source>
        <dbReference type="ARBA" id="ARBA00023235"/>
    </source>
</evidence>
<dbReference type="GO" id="GO:0000455">
    <property type="term" value="P:enzyme-directed rRNA pseudouridine synthesis"/>
    <property type="evidence" value="ECO:0007669"/>
    <property type="project" value="TreeGrafter"/>
</dbReference>
<comment type="similarity">
    <text evidence="2 5">Belongs to the pseudouridine synthase RluA family.</text>
</comment>
<evidence type="ECO:0000256" key="4">
    <source>
        <dbReference type="PIRSR" id="PIRSR606225-1"/>
    </source>
</evidence>
<dbReference type="FunFam" id="3.30.2350.10:FF:000005">
    <property type="entry name" value="Pseudouridine synthase"/>
    <property type="match status" value="1"/>
</dbReference>
<comment type="caution">
    <text evidence="7">The sequence shown here is derived from an EMBL/GenBank/DDBJ whole genome shotgun (WGS) entry which is preliminary data.</text>
</comment>
<keyword evidence="8" id="KW-1185">Reference proteome</keyword>
<dbReference type="RefSeq" id="WP_242867427.1">
    <property type="nucleotide sequence ID" value="NZ_LOEE01000107.1"/>
</dbReference>
<dbReference type="InterPro" id="IPR020103">
    <property type="entry name" value="PsdUridine_synth_cat_dom_sf"/>
</dbReference>